<dbReference type="InterPro" id="IPR001193">
    <property type="entry name" value="MBTPS2"/>
</dbReference>
<feature type="transmembrane region" description="Helical" evidence="11">
    <location>
        <begin position="205"/>
        <end position="226"/>
    </location>
</feature>
<dbReference type="GO" id="GO:0016020">
    <property type="term" value="C:membrane"/>
    <property type="evidence" value="ECO:0007669"/>
    <property type="project" value="InterPro"/>
</dbReference>
<dbReference type="Pfam" id="PF02163">
    <property type="entry name" value="Peptidase_M50"/>
    <property type="match status" value="1"/>
</dbReference>
<gene>
    <name evidence="13" type="ORF">NEZAVI_LOCUS2846</name>
</gene>
<comment type="similarity">
    <text evidence="3">Belongs to the peptidase M50A family.</text>
</comment>
<keyword evidence="6 11" id="KW-0812">Transmembrane</keyword>
<keyword evidence="14" id="KW-1185">Reference proteome</keyword>
<feature type="transmembrane region" description="Helical" evidence="11">
    <location>
        <begin position="6"/>
        <end position="27"/>
    </location>
</feature>
<protein>
    <recommendedName>
        <fullName evidence="5">Membrane-bound transcription factor site-2 protease</fullName>
        <ecNumber evidence="4">3.4.24.85</ecNumber>
    </recommendedName>
    <alternativeName>
        <fullName evidence="9">Endopeptidase S2P</fullName>
    </alternativeName>
</protein>
<accession>A0A9P0E6V1</accession>
<evidence type="ECO:0000256" key="4">
    <source>
        <dbReference type="ARBA" id="ARBA00012347"/>
    </source>
</evidence>
<dbReference type="InterPro" id="IPR036034">
    <property type="entry name" value="PDZ_sf"/>
</dbReference>
<evidence type="ECO:0000256" key="9">
    <source>
        <dbReference type="ARBA" id="ARBA00032658"/>
    </source>
</evidence>
<dbReference type="EC" id="3.4.24.85" evidence="4"/>
<dbReference type="Proteomes" id="UP001152798">
    <property type="component" value="Chromosome 1"/>
</dbReference>
<keyword evidence="8 11" id="KW-0472">Membrane</keyword>
<evidence type="ECO:0000256" key="8">
    <source>
        <dbReference type="ARBA" id="ARBA00023136"/>
    </source>
</evidence>
<name>A0A9P0E6V1_NEZVI</name>
<feature type="transmembrane region" description="Helical" evidence="11">
    <location>
        <begin position="473"/>
        <end position="495"/>
    </location>
</feature>
<dbReference type="SUPFAM" id="SSF50156">
    <property type="entry name" value="PDZ domain-like"/>
    <property type="match status" value="1"/>
</dbReference>
<evidence type="ECO:0000256" key="5">
    <source>
        <dbReference type="ARBA" id="ARBA00014400"/>
    </source>
</evidence>
<evidence type="ECO:0000256" key="7">
    <source>
        <dbReference type="ARBA" id="ARBA00022989"/>
    </source>
</evidence>
<evidence type="ECO:0000313" key="13">
    <source>
        <dbReference type="EMBL" id="CAH1391925.1"/>
    </source>
</evidence>
<evidence type="ECO:0000256" key="11">
    <source>
        <dbReference type="SAM" id="Phobius"/>
    </source>
</evidence>
<comment type="catalytic activity">
    <reaction evidence="1">
        <text>Cleaves several transcription factors that are type-2 transmembrane proteins within membrane-spanning domains. Known substrates include sterol regulatory element-binding protein (SREBP) -1, SREBP-2 and forms of the transcriptional activator ATF6. SREBP-2 is cleaved at the site 477-DRSRILL-|-CVLTFLCLSFNPLTSLLQWGGA-505. The residues Asn-Pro, 11 residues distal to the site of cleavage in the membrane-spanning domain, are important for cleavage by S2P endopeptidase. Replacement of either of these residues does not prevent cleavage, but there is no cleavage if both of these residues are replaced.</text>
        <dbReference type="EC" id="3.4.24.85"/>
    </reaction>
</comment>
<feature type="transmembrane region" description="Helical" evidence="11">
    <location>
        <begin position="167"/>
        <end position="185"/>
    </location>
</feature>
<reference evidence="13" key="1">
    <citation type="submission" date="2022-01" db="EMBL/GenBank/DDBJ databases">
        <authorList>
            <person name="King R."/>
        </authorList>
    </citation>
    <scope>NUCLEOTIDE SEQUENCE</scope>
</reference>
<evidence type="ECO:0000256" key="3">
    <source>
        <dbReference type="ARBA" id="ARBA00009989"/>
    </source>
</evidence>
<comment type="function">
    <text evidence="10">Zinc metalloprotease that mediates intramembrane proteolysis of proteins such as ATF6, ATF6B, SREBF1/SREBP1 and SREBF2/SREBP2. Catalyzes the second step in the proteolytic activation of the sterol regulatory element-binding proteins (SREBPs) SREBF1/SREBP1 and SREBF2/SREBP2: cleaves SREBPs within the first transmembrane segment, thereby releasing the N-terminal segment with a portion of the transmembrane segment attached. Mature N-terminal SREBP fragments shuttle to the nucleus and activate gene transcription. Also mediates the second step in the proteolytic activation of the cyclic AMP-dependent transcription factor ATF-6 (ATF6 and ATF6B). Involved in intramembrane proteolysis during bone formation. In astrocytes and osteoblasts, upon DNA damage and ER stress, mediates the second step of the regulated intramembrane proteolytic activation of the transcription factor CREB3L1, leading to the inhibition of cell-cycle progression.</text>
</comment>
<evidence type="ECO:0000256" key="6">
    <source>
        <dbReference type="ARBA" id="ARBA00022692"/>
    </source>
</evidence>
<dbReference type="OrthoDB" id="69989at2759"/>
<evidence type="ECO:0000256" key="1">
    <source>
        <dbReference type="ARBA" id="ARBA00001350"/>
    </source>
</evidence>
<dbReference type="GO" id="GO:0005737">
    <property type="term" value="C:cytoplasm"/>
    <property type="evidence" value="ECO:0007669"/>
    <property type="project" value="TreeGrafter"/>
</dbReference>
<evidence type="ECO:0000256" key="2">
    <source>
        <dbReference type="ARBA" id="ARBA00004127"/>
    </source>
</evidence>
<evidence type="ECO:0000256" key="10">
    <source>
        <dbReference type="ARBA" id="ARBA00045828"/>
    </source>
</evidence>
<sequence>MDSSESYPSFYTFLIGAFFIHFCLLFFDFFFKSCSHYPYIYFLTNTGIQINSLRITWFTSFFNRQIQKWGTVRPRVQTAWFSAGMWVSVLIMPISVFLVIHTIFSMMRSSLQDEKFFQQTLLVVEPLVPGWNLPASDFGYYLLALFISSLLHELGHAMAAVREDVHLVGFSLTIFFVIPVVLTHLDQIDTLSSVRQLRIYCAGVWHNIFLALVTAVVATALPWFLFPFYDFGTGVQIENIIKDSSISGRGGLMVGDKITQLNDCPVHGSTSWQECLVLALHDSNRGFCIPDSFIREHDESVPAKHLSESVIECCSNNSPHHLCFEYVGSESEPLPLPQHSCLFARKVVELSSSTCLSASDCLPSLHCFRPSLENSTKLIRIYRAKGPVVLYLGGPSEIYNSVKTSDFISLYSFLPSSLPDALTKLCQFITIFSSGIAILNIIPCFYFDGQHIIRATLDIFLSSKVPVSSVRQAISLCVTILGTLLLIFYTITMLFTSV</sequence>
<dbReference type="EMBL" id="OV725077">
    <property type="protein sequence ID" value="CAH1391925.1"/>
    <property type="molecule type" value="Genomic_DNA"/>
</dbReference>
<dbReference type="InterPro" id="IPR008915">
    <property type="entry name" value="Peptidase_M50"/>
</dbReference>
<dbReference type="GO" id="GO:1905897">
    <property type="term" value="P:regulation of response to endoplasmic reticulum stress"/>
    <property type="evidence" value="ECO:0007669"/>
    <property type="project" value="TreeGrafter"/>
</dbReference>
<dbReference type="GO" id="GO:0031293">
    <property type="term" value="P:membrane protein intracellular domain proteolysis"/>
    <property type="evidence" value="ECO:0007669"/>
    <property type="project" value="TreeGrafter"/>
</dbReference>
<feature type="domain" description="Peptidase M50" evidence="12">
    <location>
        <begin position="140"/>
        <end position="468"/>
    </location>
</feature>
<dbReference type="CDD" id="cd06775">
    <property type="entry name" value="cpPDZ_MBTPS2-like"/>
    <property type="match status" value="1"/>
</dbReference>
<proteinExistence type="inferred from homology"/>
<dbReference type="PANTHER" id="PTHR13325">
    <property type="entry name" value="PROTEASE M50 MEMBRANE-BOUND TRANSCRIPTION FACTOR SITE 2 PROTEASE"/>
    <property type="match status" value="1"/>
</dbReference>
<dbReference type="GO" id="GO:0012505">
    <property type="term" value="C:endomembrane system"/>
    <property type="evidence" value="ECO:0007669"/>
    <property type="project" value="UniProtKB-SubCell"/>
</dbReference>
<keyword evidence="7 11" id="KW-1133">Transmembrane helix</keyword>
<feature type="transmembrane region" description="Helical" evidence="11">
    <location>
        <begin position="79"/>
        <end position="104"/>
    </location>
</feature>
<evidence type="ECO:0000259" key="12">
    <source>
        <dbReference type="Pfam" id="PF02163"/>
    </source>
</evidence>
<feature type="transmembrane region" description="Helical" evidence="11">
    <location>
        <begin position="39"/>
        <end position="59"/>
    </location>
</feature>
<dbReference type="GO" id="GO:0004222">
    <property type="term" value="F:metalloendopeptidase activity"/>
    <property type="evidence" value="ECO:0007669"/>
    <property type="project" value="InterPro"/>
</dbReference>
<comment type="subcellular location">
    <subcellularLocation>
        <location evidence="2">Endomembrane system</location>
        <topology evidence="2">Multi-pass membrane protein</topology>
    </subcellularLocation>
</comment>
<dbReference type="PANTHER" id="PTHR13325:SF3">
    <property type="entry name" value="MEMBRANE-BOUND TRANSCRIPTION FACTOR SITE-2 PROTEASE"/>
    <property type="match status" value="1"/>
</dbReference>
<organism evidence="13 14">
    <name type="scientific">Nezara viridula</name>
    <name type="common">Southern green stink bug</name>
    <name type="synonym">Cimex viridulus</name>
    <dbReference type="NCBI Taxonomy" id="85310"/>
    <lineage>
        <taxon>Eukaryota</taxon>
        <taxon>Metazoa</taxon>
        <taxon>Ecdysozoa</taxon>
        <taxon>Arthropoda</taxon>
        <taxon>Hexapoda</taxon>
        <taxon>Insecta</taxon>
        <taxon>Pterygota</taxon>
        <taxon>Neoptera</taxon>
        <taxon>Paraneoptera</taxon>
        <taxon>Hemiptera</taxon>
        <taxon>Heteroptera</taxon>
        <taxon>Panheteroptera</taxon>
        <taxon>Pentatomomorpha</taxon>
        <taxon>Pentatomoidea</taxon>
        <taxon>Pentatomidae</taxon>
        <taxon>Pentatominae</taxon>
        <taxon>Nezara</taxon>
    </lineage>
</organism>
<dbReference type="AlphaFoldDB" id="A0A9P0E6V1"/>
<evidence type="ECO:0000313" key="14">
    <source>
        <dbReference type="Proteomes" id="UP001152798"/>
    </source>
</evidence>